<feature type="transmembrane region" description="Helical" evidence="5">
    <location>
        <begin position="524"/>
        <end position="544"/>
    </location>
</feature>
<feature type="transmembrane region" description="Helical" evidence="5">
    <location>
        <begin position="437"/>
        <end position="457"/>
    </location>
</feature>
<feature type="transmembrane region" description="Helical" evidence="5">
    <location>
        <begin position="877"/>
        <end position="895"/>
    </location>
</feature>
<dbReference type="Gene3D" id="1.20.1740.10">
    <property type="entry name" value="Amino acid/polyamine transporter I"/>
    <property type="match status" value="1"/>
</dbReference>
<feature type="transmembrane region" description="Helical" evidence="5">
    <location>
        <begin position="652"/>
        <end position="675"/>
    </location>
</feature>
<dbReference type="GO" id="GO:0015171">
    <property type="term" value="F:amino acid transmembrane transporter activity"/>
    <property type="evidence" value="ECO:0007669"/>
    <property type="project" value="TreeGrafter"/>
</dbReference>
<proteinExistence type="predicted"/>
<protein>
    <submittedName>
        <fullName evidence="7">Proline-specific permease</fullName>
    </submittedName>
</protein>
<keyword evidence="4 5" id="KW-0472">Membrane</keyword>
<feature type="domain" description="Amino acid permease/ SLC12A" evidence="6">
    <location>
        <begin position="65"/>
        <end position="547"/>
    </location>
</feature>
<comment type="caution">
    <text evidence="7">The sequence shown here is derived from an EMBL/GenBank/DDBJ whole genome shotgun (WGS) entry which is preliminary data.</text>
</comment>
<feature type="transmembrane region" description="Helical" evidence="5">
    <location>
        <begin position="185"/>
        <end position="204"/>
    </location>
</feature>
<dbReference type="VEuPathDB" id="FungiDB:TERG_01509"/>
<dbReference type="VEuPathDB" id="FungiDB:TERG_01510"/>
<evidence type="ECO:0000313" key="7">
    <source>
        <dbReference type="EMBL" id="OAL62609.1"/>
    </source>
</evidence>
<reference evidence="7 8" key="1">
    <citation type="submission" date="2016-05" db="EMBL/GenBank/DDBJ databases">
        <title>Genome sequencing of Trichophyton rubrum CMCC(F)T1i isolated from hair.</title>
        <authorList>
            <person name="Zhan P."/>
            <person name="Tao Y."/>
            <person name="Liu W."/>
        </authorList>
    </citation>
    <scope>NUCLEOTIDE SEQUENCE [LARGE SCALE GENOMIC DNA]</scope>
    <source>
        <strain evidence="8">CMCC(F)T1i</strain>
    </source>
</reference>
<dbReference type="InterPro" id="IPR050524">
    <property type="entry name" value="APC_YAT"/>
</dbReference>
<feature type="transmembrane region" description="Helical" evidence="5">
    <location>
        <begin position="965"/>
        <end position="987"/>
    </location>
</feature>
<dbReference type="InterPro" id="IPR004841">
    <property type="entry name" value="AA-permease/SLC12A_dom"/>
</dbReference>
<name>A0A178ERQ1_TRIRU</name>
<keyword evidence="2 5" id="KW-0812">Transmembrane</keyword>
<dbReference type="PANTHER" id="PTHR43341">
    <property type="entry name" value="AMINO ACID PERMEASE"/>
    <property type="match status" value="1"/>
</dbReference>
<feature type="transmembrane region" description="Helical" evidence="5">
    <location>
        <begin position="498"/>
        <end position="518"/>
    </location>
</feature>
<feature type="transmembrane region" description="Helical" evidence="5">
    <location>
        <begin position="95"/>
        <end position="120"/>
    </location>
</feature>
<evidence type="ECO:0000259" key="6">
    <source>
        <dbReference type="Pfam" id="PF00324"/>
    </source>
</evidence>
<organism evidence="7 8">
    <name type="scientific">Trichophyton rubrum</name>
    <name type="common">Athlete's foot fungus</name>
    <name type="synonym">Epidermophyton rubrum</name>
    <dbReference type="NCBI Taxonomy" id="5551"/>
    <lineage>
        <taxon>Eukaryota</taxon>
        <taxon>Fungi</taxon>
        <taxon>Dikarya</taxon>
        <taxon>Ascomycota</taxon>
        <taxon>Pezizomycotina</taxon>
        <taxon>Eurotiomycetes</taxon>
        <taxon>Eurotiomycetidae</taxon>
        <taxon>Onygenales</taxon>
        <taxon>Arthrodermataceae</taxon>
        <taxon>Trichophyton</taxon>
    </lineage>
</organism>
<evidence type="ECO:0000256" key="2">
    <source>
        <dbReference type="ARBA" id="ARBA00022692"/>
    </source>
</evidence>
<sequence>MDDTTIMENSASSIKDSNTTIVQGPITRRDSHPECGLLLAEPVYAEEVFETRGKSLWRVLPEVQINMIAFSGTIGNGLFLGSGMILALGGPGGAVVAYLLMGTVVGAVISCLGEMTALMPVNAPVMEFPRRFLDRGVGFAVGWTYWFAYAVVATHNMVGAAETARYSYVDGKTDVTWEVGERVDTAVWITVFIVLIALINLFPVKYFGMLDKEICVLSEATRNKVDGLKDWDSPYSFFNPEYHIKNKDGSVRVIDGGLGRFLGVWNASVNVIYSYVAVDIFAATAAESKSLADSECMKMAARKITLRIVILYVLAMLTCSFLVPYDHPFLNGEAVSLATESPFVIAVVEAGLPAAGEFFNGMYLFSSFTCAVNSVYVASRVMHTLALRDQTGPEFITKRLQQCHAGVPTRAVLATVAILALGYLGPGKGPGDRLRELSSNCTVSFLIVYGIICATYLRFYQTLQEANSLGNTAESQNGVYDRQNPRYPYKSHGQWLKACYGMVSCFILLVFNGIPAFLSDPFDTRAFIVSYISLPVFILLFVGYKIRRHGLHFSSWGAECSNDLRNCVQTTSGTHRKGRLIFPDHGPTRKNWVTFFAWVWAWTKPSDPCFVTNHPPLEAAMISSSHLIGALVRRGLETAPQHLAKREDVKRVVFSLPFAAFTILTLIFIVGIIAIDYTYGRVVTTLTIIEDPNPAAAASSLPSYSDVVEDGPKGATIDKKQQQQQPLGQPEIEALPTAYKPITSGLRSTTKHLRIRGGPRAQFRGFTYYAVLNLARGVLTGLIGFMGAVAPVIADVAVSTMVLAWIHAVIAAPSSKSWCQRFPSIRKNWIKIAPAVFISTVASQLSFHVPVAIGVMFGGFRYDGRGMYSLAEPRPIYLAHAGGAVILSLILGLVLDLPASVMMVRVAASLLPADDEAIVPFDRTFNGKVTSVDADGTGLVGILDAWKTFSWASCRRLLMNLVKASGLIAAACLAYGIVGGVGFALLAPNGPKAFIASMGHAAV</sequence>
<feature type="transmembrane region" description="Helical" evidence="5">
    <location>
        <begin position="407"/>
        <end position="425"/>
    </location>
</feature>
<evidence type="ECO:0000256" key="5">
    <source>
        <dbReference type="SAM" id="Phobius"/>
    </source>
</evidence>
<gene>
    <name evidence="7" type="ORF">A7C99_4991</name>
</gene>
<comment type="subcellular location">
    <subcellularLocation>
        <location evidence="1">Membrane</location>
        <topology evidence="1">Multi-pass membrane protein</topology>
    </subcellularLocation>
</comment>
<dbReference type="PANTHER" id="PTHR43341:SF35">
    <property type="entry name" value="ACID TRANSPORTER, PUTATIVE-RELATED"/>
    <property type="match status" value="1"/>
</dbReference>
<feature type="transmembrane region" description="Helical" evidence="5">
    <location>
        <begin position="358"/>
        <end position="378"/>
    </location>
</feature>
<evidence type="ECO:0000256" key="4">
    <source>
        <dbReference type="ARBA" id="ARBA00023136"/>
    </source>
</evidence>
<evidence type="ECO:0000313" key="8">
    <source>
        <dbReference type="Proteomes" id="UP000243015"/>
    </source>
</evidence>
<dbReference type="GO" id="GO:0016020">
    <property type="term" value="C:membrane"/>
    <property type="evidence" value="ECO:0007669"/>
    <property type="project" value="UniProtKB-SubCell"/>
</dbReference>
<dbReference type="Pfam" id="PF00324">
    <property type="entry name" value="AA_permease"/>
    <property type="match status" value="1"/>
</dbReference>
<dbReference type="EMBL" id="LHPM01000018">
    <property type="protein sequence ID" value="OAL62609.1"/>
    <property type="molecule type" value="Genomic_DNA"/>
</dbReference>
<evidence type="ECO:0000256" key="3">
    <source>
        <dbReference type="ARBA" id="ARBA00022989"/>
    </source>
</evidence>
<feature type="transmembrane region" description="Helical" evidence="5">
    <location>
        <begin position="782"/>
        <end position="811"/>
    </location>
</feature>
<dbReference type="AlphaFoldDB" id="A0A178ERQ1"/>
<feature type="transmembrane region" description="Helical" evidence="5">
    <location>
        <begin position="304"/>
        <end position="323"/>
    </location>
</feature>
<accession>A0A178ERQ1</accession>
<feature type="transmembrane region" description="Helical" evidence="5">
    <location>
        <begin position="132"/>
        <end position="152"/>
    </location>
</feature>
<dbReference type="Proteomes" id="UP000243015">
    <property type="component" value="Unassembled WGS sequence"/>
</dbReference>
<evidence type="ECO:0000256" key="1">
    <source>
        <dbReference type="ARBA" id="ARBA00004141"/>
    </source>
</evidence>
<feature type="transmembrane region" description="Helical" evidence="5">
    <location>
        <begin position="832"/>
        <end position="857"/>
    </location>
</feature>
<feature type="transmembrane region" description="Helical" evidence="5">
    <location>
        <begin position="67"/>
        <end position="89"/>
    </location>
</feature>
<keyword evidence="3 5" id="KW-1133">Transmembrane helix</keyword>